<dbReference type="InterPro" id="IPR020449">
    <property type="entry name" value="Tscrpt_reg_AraC-type_HTH"/>
</dbReference>
<feature type="domain" description="HTH araC/xylS-type" evidence="4">
    <location>
        <begin position="188"/>
        <end position="287"/>
    </location>
</feature>
<evidence type="ECO:0000313" key="6">
    <source>
        <dbReference type="Proteomes" id="UP001596047"/>
    </source>
</evidence>
<dbReference type="SUPFAM" id="SSF46689">
    <property type="entry name" value="Homeodomain-like"/>
    <property type="match status" value="1"/>
</dbReference>
<dbReference type="InterPro" id="IPR037923">
    <property type="entry name" value="HTH-like"/>
</dbReference>
<dbReference type="EMBL" id="JBHSOW010000058">
    <property type="protein sequence ID" value="MFC5650617.1"/>
    <property type="molecule type" value="Genomic_DNA"/>
</dbReference>
<dbReference type="InterPro" id="IPR018062">
    <property type="entry name" value="HTH_AraC-typ_CS"/>
</dbReference>
<dbReference type="PANTHER" id="PTHR43280">
    <property type="entry name" value="ARAC-FAMILY TRANSCRIPTIONAL REGULATOR"/>
    <property type="match status" value="1"/>
</dbReference>
<gene>
    <name evidence="5" type="ORF">ACFPYJ_16085</name>
</gene>
<sequence length="313" mass="35842">MQKPLIKNFINNHLLPFDIVFKDQKTPNRELPEHLHDRFELVYVYSGKGTFFLNKMLYEMNEGDLFIIPGNTIHQALPDSESPITATALFFDPQLIGHYSAGDSFTNMQVFERSRKYKSYKLVVPAAMRPMLEEKLKQMHEELEIHEAGFRYAVQLHLNSLLISINRLILKESHHQLASSDVGPSWLLNILQHIDQFHTNQIAGLSYLAKYTSVSAAHLSRAFKQLTGMNITDYVNAKRISTAKELLLTTDLSIETIAHNCGYESLPYFHKLFKKFTGVTPSLYRKKVINESDKPFYGVSSSPDGTKIALLYE</sequence>
<keyword evidence="1" id="KW-0805">Transcription regulation</keyword>
<dbReference type="InterPro" id="IPR009057">
    <property type="entry name" value="Homeodomain-like_sf"/>
</dbReference>
<dbReference type="SMART" id="SM00342">
    <property type="entry name" value="HTH_ARAC"/>
    <property type="match status" value="1"/>
</dbReference>
<dbReference type="Pfam" id="PF12833">
    <property type="entry name" value="HTH_18"/>
    <property type="match status" value="1"/>
</dbReference>
<protein>
    <submittedName>
        <fullName evidence="5">Helix-turn-helix domain-containing protein</fullName>
    </submittedName>
</protein>
<keyword evidence="2" id="KW-0238">DNA-binding</keyword>
<dbReference type="PANTHER" id="PTHR43280:SF2">
    <property type="entry name" value="HTH-TYPE TRANSCRIPTIONAL REGULATOR EXSA"/>
    <property type="match status" value="1"/>
</dbReference>
<reference evidence="6" key="1">
    <citation type="journal article" date="2019" name="Int. J. Syst. Evol. Microbiol.">
        <title>The Global Catalogue of Microorganisms (GCM) 10K type strain sequencing project: providing services to taxonomists for standard genome sequencing and annotation.</title>
        <authorList>
            <consortium name="The Broad Institute Genomics Platform"/>
            <consortium name="The Broad Institute Genome Sequencing Center for Infectious Disease"/>
            <person name="Wu L."/>
            <person name="Ma J."/>
        </authorList>
    </citation>
    <scope>NUCLEOTIDE SEQUENCE [LARGE SCALE GENOMIC DNA]</scope>
    <source>
        <strain evidence="6">CGMCC 1.3240</strain>
    </source>
</reference>
<dbReference type="RefSeq" id="WP_379189179.1">
    <property type="nucleotide sequence ID" value="NZ_JBHSOW010000058.1"/>
</dbReference>
<evidence type="ECO:0000256" key="2">
    <source>
        <dbReference type="ARBA" id="ARBA00023125"/>
    </source>
</evidence>
<dbReference type="InterPro" id="IPR014710">
    <property type="entry name" value="RmlC-like_jellyroll"/>
</dbReference>
<organism evidence="5 6">
    <name type="scientific">Paenibacillus solisilvae</name>
    <dbReference type="NCBI Taxonomy" id="2486751"/>
    <lineage>
        <taxon>Bacteria</taxon>
        <taxon>Bacillati</taxon>
        <taxon>Bacillota</taxon>
        <taxon>Bacilli</taxon>
        <taxon>Bacillales</taxon>
        <taxon>Paenibacillaceae</taxon>
        <taxon>Paenibacillus</taxon>
    </lineage>
</organism>
<accession>A0ABW0VXP2</accession>
<dbReference type="Gene3D" id="1.10.10.60">
    <property type="entry name" value="Homeodomain-like"/>
    <property type="match status" value="2"/>
</dbReference>
<dbReference type="PROSITE" id="PS00041">
    <property type="entry name" value="HTH_ARAC_FAMILY_1"/>
    <property type="match status" value="1"/>
</dbReference>
<dbReference type="InterPro" id="IPR018060">
    <property type="entry name" value="HTH_AraC"/>
</dbReference>
<dbReference type="SUPFAM" id="SSF51215">
    <property type="entry name" value="Regulatory protein AraC"/>
    <property type="match status" value="1"/>
</dbReference>
<evidence type="ECO:0000256" key="3">
    <source>
        <dbReference type="ARBA" id="ARBA00023163"/>
    </source>
</evidence>
<dbReference type="Pfam" id="PF02311">
    <property type="entry name" value="AraC_binding"/>
    <property type="match status" value="1"/>
</dbReference>
<dbReference type="Gene3D" id="2.60.120.10">
    <property type="entry name" value="Jelly Rolls"/>
    <property type="match status" value="1"/>
</dbReference>
<dbReference type="PROSITE" id="PS01124">
    <property type="entry name" value="HTH_ARAC_FAMILY_2"/>
    <property type="match status" value="1"/>
</dbReference>
<comment type="caution">
    <text evidence="5">The sequence shown here is derived from an EMBL/GenBank/DDBJ whole genome shotgun (WGS) entry which is preliminary data.</text>
</comment>
<dbReference type="Proteomes" id="UP001596047">
    <property type="component" value="Unassembled WGS sequence"/>
</dbReference>
<evidence type="ECO:0000259" key="4">
    <source>
        <dbReference type="PROSITE" id="PS01124"/>
    </source>
</evidence>
<proteinExistence type="predicted"/>
<keyword evidence="6" id="KW-1185">Reference proteome</keyword>
<name>A0ABW0VXP2_9BACL</name>
<evidence type="ECO:0000256" key="1">
    <source>
        <dbReference type="ARBA" id="ARBA00023015"/>
    </source>
</evidence>
<keyword evidence="3" id="KW-0804">Transcription</keyword>
<evidence type="ECO:0000313" key="5">
    <source>
        <dbReference type="EMBL" id="MFC5650617.1"/>
    </source>
</evidence>
<dbReference type="PRINTS" id="PR00032">
    <property type="entry name" value="HTHARAC"/>
</dbReference>
<dbReference type="InterPro" id="IPR003313">
    <property type="entry name" value="AraC-bd"/>
</dbReference>